<name>A0ABR9HSX1_9PSEU</name>
<evidence type="ECO:0000313" key="3">
    <source>
        <dbReference type="EMBL" id="MBE1494023.1"/>
    </source>
</evidence>
<feature type="coiled-coil region" evidence="1">
    <location>
        <begin position="44"/>
        <end position="90"/>
    </location>
</feature>
<evidence type="ECO:0000256" key="1">
    <source>
        <dbReference type="SAM" id="Coils"/>
    </source>
</evidence>
<feature type="compositionally biased region" description="Basic and acidic residues" evidence="2">
    <location>
        <begin position="1"/>
        <end position="12"/>
    </location>
</feature>
<reference evidence="3 4" key="1">
    <citation type="submission" date="2020-10" db="EMBL/GenBank/DDBJ databases">
        <title>Sequencing the genomes of 1000 actinobacteria strains.</title>
        <authorList>
            <person name="Klenk H.-P."/>
        </authorList>
    </citation>
    <scope>NUCLEOTIDE SEQUENCE [LARGE SCALE GENOMIC DNA]</scope>
    <source>
        <strain evidence="3 4">DSM 44653</strain>
    </source>
</reference>
<gene>
    <name evidence="3" type="ORF">H4696_001123</name>
</gene>
<sequence length="152" mass="16225">MPAIRDLLDRFRPAGTPGAAARPGVPADRRTEAAAELEPVLASLDDTQARVAEIRREAAKEASRRRREALARAEAIVAQARIDAASARADAALRVRREGTAEATALAETAAAEADRVRALIAERMPALVEHVLGEARSILDQLGHPDRTGAR</sequence>
<proteinExistence type="predicted"/>
<feature type="region of interest" description="Disordered" evidence="2">
    <location>
        <begin position="1"/>
        <end position="31"/>
    </location>
</feature>
<comment type="caution">
    <text evidence="3">The sequence shown here is derived from an EMBL/GenBank/DDBJ whole genome shotgun (WGS) entry which is preliminary data.</text>
</comment>
<dbReference type="RefSeq" id="WP_086862921.1">
    <property type="nucleotide sequence ID" value="NZ_JADBEG010000001.1"/>
</dbReference>
<evidence type="ECO:0000313" key="4">
    <source>
        <dbReference type="Proteomes" id="UP000631670"/>
    </source>
</evidence>
<dbReference type="Proteomes" id="UP000631670">
    <property type="component" value="Unassembled WGS sequence"/>
</dbReference>
<organism evidence="3 4">
    <name type="scientific">Amycolatopsis lexingtonensis</name>
    <dbReference type="NCBI Taxonomy" id="218822"/>
    <lineage>
        <taxon>Bacteria</taxon>
        <taxon>Bacillati</taxon>
        <taxon>Actinomycetota</taxon>
        <taxon>Actinomycetes</taxon>
        <taxon>Pseudonocardiales</taxon>
        <taxon>Pseudonocardiaceae</taxon>
        <taxon>Amycolatopsis</taxon>
    </lineage>
</organism>
<keyword evidence="4" id="KW-1185">Reference proteome</keyword>
<feature type="compositionally biased region" description="Low complexity" evidence="2">
    <location>
        <begin position="13"/>
        <end position="26"/>
    </location>
</feature>
<evidence type="ECO:0000256" key="2">
    <source>
        <dbReference type="SAM" id="MobiDB-lite"/>
    </source>
</evidence>
<protein>
    <submittedName>
        <fullName evidence="3">Vacuolar-type H+-ATPase subunit E/Vma4</fullName>
    </submittedName>
</protein>
<dbReference type="EMBL" id="JADBEG010000001">
    <property type="protein sequence ID" value="MBE1494023.1"/>
    <property type="molecule type" value="Genomic_DNA"/>
</dbReference>
<accession>A0ABR9HSX1</accession>
<keyword evidence="1" id="KW-0175">Coiled coil</keyword>